<dbReference type="OrthoDB" id="2417221at2759"/>
<evidence type="ECO:0000256" key="3">
    <source>
        <dbReference type="ARBA" id="ARBA00022833"/>
    </source>
</evidence>
<name>N6UPL0_DENPD</name>
<dbReference type="Pfam" id="PF06220">
    <property type="entry name" value="zf-U1"/>
    <property type="match status" value="1"/>
</dbReference>
<dbReference type="OMA" id="DYCCCFM"/>
<dbReference type="InterPro" id="IPR000571">
    <property type="entry name" value="Znf_CCCH"/>
</dbReference>
<keyword evidence="3 4" id="KW-0862">Zinc</keyword>
<dbReference type="PROSITE" id="PS50103">
    <property type="entry name" value="ZF_C3H1"/>
    <property type="match status" value="1"/>
</dbReference>
<protein>
    <recommendedName>
        <fullName evidence="5">C3H1-type domain-containing protein</fullName>
    </recommendedName>
</protein>
<dbReference type="Gene3D" id="3.30.160.60">
    <property type="entry name" value="Classic Zinc Finger"/>
    <property type="match status" value="1"/>
</dbReference>
<evidence type="ECO:0000313" key="11">
    <source>
        <dbReference type="Proteomes" id="UP000030742"/>
    </source>
</evidence>
<evidence type="ECO:0000313" key="6">
    <source>
        <dbReference type="EMBL" id="ENN78986.1"/>
    </source>
</evidence>
<dbReference type="GO" id="GO:0003676">
    <property type="term" value="F:nucleic acid binding"/>
    <property type="evidence" value="ECO:0007669"/>
    <property type="project" value="InterPro"/>
</dbReference>
<keyword evidence="2 4" id="KW-0863">Zinc-finger</keyword>
<accession>N6UPL0</accession>
<dbReference type="EMBL" id="KB740770">
    <property type="protein sequence ID" value="ENN78986.1"/>
    <property type="molecule type" value="Genomic_DNA"/>
</dbReference>
<dbReference type="GO" id="GO:0008270">
    <property type="term" value="F:zinc ion binding"/>
    <property type="evidence" value="ECO:0007669"/>
    <property type="project" value="UniProtKB-KW"/>
</dbReference>
<dbReference type="InterPro" id="IPR036855">
    <property type="entry name" value="Znf_CCCH_sf"/>
</dbReference>
<dbReference type="GO" id="GO:0005689">
    <property type="term" value="C:U12-type spliceosomal complex"/>
    <property type="evidence" value="ECO:0007669"/>
    <property type="project" value="TreeGrafter"/>
</dbReference>
<feature type="non-terminal residue" evidence="7">
    <location>
        <position position="1"/>
    </location>
</feature>
<proteinExistence type="predicted"/>
<evidence type="ECO:0000256" key="2">
    <source>
        <dbReference type="ARBA" id="ARBA00022771"/>
    </source>
</evidence>
<feature type="domain" description="C3H1-type" evidence="5">
    <location>
        <begin position="116"/>
        <end position="144"/>
    </location>
</feature>
<dbReference type="InterPro" id="IPR003604">
    <property type="entry name" value="Matrin/U1-like-C_Znf_C2H2"/>
</dbReference>
<dbReference type="EnsemblMetazoa" id="XM_019901334.1">
    <property type="protein sequence ID" value="XP_019756893.1"/>
    <property type="gene ID" value="LOC109535421"/>
</dbReference>
<evidence type="ECO:0000256" key="4">
    <source>
        <dbReference type="PROSITE-ProRule" id="PRU00723"/>
    </source>
</evidence>
<sequence length="231" mass="27568">MHVFNYSAIYCVVIGQLFARRPLWPIDVLSARKKPSSSFSLTSLLLTICYEFIQRTKLLIIALFKMGRRYYCEYCDKTFIDELEARRKHLQSAHHIKLRNMHYEHCRDPATILKEELLKTPCRKYFQNGTCMFEGSCKYTHYSPEQLCVLRQQVEQMEIKRQKLDLEKKHIPSVESWLEKYERVANKDDSSTVHTPWTYPEQLVGRADLPPSLIKFRPEHFHDDDFEEWGK</sequence>
<evidence type="ECO:0000313" key="10">
    <source>
        <dbReference type="Proteomes" id="UP000019118"/>
    </source>
</evidence>
<evidence type="ECO:0000313" key="8">
    <source>
        <dbReference type="EMBL" id="ERL88989.1"/>
    </source>
</evidence>
<dbReference type="EnsemblMetazoa" id="XM_019910346.1">
    <property type="protein sequence ID" value="XP_019765905.1"/>
    <property type="gene ID" value="LOC109541484"/>
</dbReference>
<evidence type="ECO:0000259" key="5">
    <source>
        <dbReference type="PROSITE" id="PS50103"/>
    </source>
</evidence>
<dbReference type="STRING" id="77166.N6UPL0"/>
<dbReference type="SUPFAM" id="SSF90229">
    <property type="entry name" value="CCCH zinc finger"/>
    <property type="match status" value="1"/>
</dbReference>
<feature type="zinc finger region" description="C3H1-type" evidence="4">
    <location>
        <begin position="116"/>
        <end position="144"/>
    </location>
</feature>
<evidence type="ECO:0000256" key="1">
    <source>
        <dbReference type="ARBA" id="ARBA00022723"/>
    </source>
</evidence>
<organism evidence="7">
    <name type="scientific">Dendroctonus ponderosae</name>
    <name type="common">Mountain pine beetle</name>
    <dbReference type="NCBI Taxonomy" id="77166"/>
    <lineage>
        <taxon>Eukaryota</taxon>
        <taxon>Metazoa</taxon>
        <taxon>Ecdysozoa</taxon>
        <taxon>Arthropoda</taxon>
        <taxon>Hexapoda</taxon>
        <taxon>Insecta</taxon>
        <taxon>Pterygota</taxon>
        <taxon>Neoptera</taxon>
        <taxon>Endopterygota</taxon>
        <taxon>Coleoptera</taxon>
        <taxon>Polyphaga</taxon>
        <taxon>Cucujiformia</taxon>
        <taxon>Curculionidae</taxon>
        <taxon>Scolytinae</taxon>
        <taxon>Dendroctonus</taxon>
    </lineage>
</organism>
<reference evidence="9" key="2">
    <citation type="submission" date="2024-08" db="UniProtKB">
        <authorList>
            <consortium name="EnsemblMetazoa"/>
        </authorList>
    </citation>
    <scope>IDENTIFICATION</scope>
</reference>
<dbReference type="SUPFAM" id="SSF57667">
    <property type="entry name" value="beta-beta-alpha zinc fingers"/>
    <property type="match status" value="1"/>
</dbReference>
<keyword evidence="10" id="KW-1185">Reference proteome</keyword>
<gene>
    <name evidence="9" type="primary">109541484</name>
    <name evidence="8" type="ORF">D910_06367</name>
    <name evidence="7" type="ORF">YQE_00938</name>
    <name evidence="6" type="ORF">YQE_04537</name>
</gene>
<dbReference type="InterPro" id="IPR013085">
    <property type="entry name" value="U1-CZ_Znf_C2H2"/>
</dbReference>
<dbReference type="Proteomes" id="UP000019118">
    <property type="component" value="Unassembled WGS sequence"/>
</dbReference>
<dbReference type="PANTHER" id="PTHR16465">
    <property type="entry name" value="NUCLEASE-RELATED"/>
    <property type="match status" value="1"/>
</dbReference>
<dbReference type="Proteomes" id="UP000030742">
    <property type="component" value="Unassembled WGS sequence"/>
</dbReference>
<dbReference type="EMBL" id="KB738267">
    <property type="protein sequence ID" value="ENN82691.1"/>
    <property type="molecule type" value="Genomic_DNA"/>
</dbReference>
<dbReference type="KEGG" id="dpa:109541484"/>
<evidence type="ECO:0000313" key="7">
    <source>
        <dbReference type="EMBL" id="ENN82691.1"/>
    </source>
</evidence>
<dbReference type="PANTHER" id="PTHR16465:SF0">
    <property type="entry name" value="ZINC FINGER MATRIN-TYPE PROTEIN 5"/>
    <property type="match status" value="1"/>
</dbReference>
<dbReference type="AlphaFoldDB" id="N6UPL0"/>
<evidence type="ECO:0000313" key="9">
    <source>
        <dbReference type="EnsemblMetazoa" id="XP_019756893.1"/>
    </source>
</evidence>
<dbReference type="EMBL" id="KB632132">
    <property type="protein sequence ID" value="ERL88989.1"/>
    <property type="molecule type" value="Genomic_DNA"/>
</dbReference>
<dbReference type="InterPro" id="IPR036236">
    <property type="entry name" value="Znf_C2H2_sf"/>
</dbReference>
<keyword evidence="1 4" id="KW-0479">Metal-binding</keyword>
<dbReference type="HOGENOM" id="CLU_100385_1_1_1"/>
<dbReference type="SMART" id="SM00451">
    <property type="entry name" value="ZnF_U1"/>
    <property type="match status" value="1"/>
</dbReference>
<reference evidence="10 11" key="1">
    <citation type="journal article" date="2013" name="Genome Biol.">
        <title>Draft genome of the mountain pine beetle, Dendroctonus ponderosae Hopkins, a major forest pest.</title>
        <authorList>
            <person name="Keeling C.I."/>
            <person name="Yuen M.M."/>
            <person name="Liao N.Y."/>
            <person name="Docking T.R."/>
            <person name="Chan S.K."/>
            <person name="Taylor G.A."/>
            <person name="Palmquist D.L."/>
            <person name="Jackman S.D."/>
            <person name="Nguyen A."/>
            <person name="Li M."/>
            <person name="Henderson H."/>
            <person name="Janes J.K."/>
            <person name="Zhao Y."/>
            <person name="Pandoh P."/>
            <person name="Moore R."/>
            <person name="Sperling F.A."/>
            <person name="Huber D.P."/>
            <person name="Birol I."/>
            <person name="Jones S.J."/>
            <person name="Bohlmann J."/>
        </authorList>
    </citation>
    <scope>NUCLEOTIDE SEQUENCE</scope>
</reference>